<proteinExistence type="predicted"/>
<feature type="compositionally biased region" description="Low complexity" evidence="1">
    <location>
        <begin position="130"/>
        <end position="139"/>
    </location>
</feature>
<feature type="region of interest" description="Disordered" evidence="1">
    <location>
        <begin position="250"/>
        <end position="320"/>
    </location>
</feature>
<accession>A0A3S1C9Y3</accession>
<sequence>MSEGGGAGGEPAVKMEKDALGAHGSLSPGEMSRGGAKLEPSDSAAPLHSTSASSSASSASSEGAGHLGQEQHGQQGHYLQSYHHNLHGMGGAGLRGQHHLHHAHSLHPHHQANLGHSQLQPGLGVASIQGSGSSLCPPLGSVPPGGPDPLSPIGDSSVSNFSVENFLSPSASSSVTPAAHLSNGGGSLDHMGGASSAGSLSRPPPLVSPHLMAYSARSAHSAADLYRPGTACSQGVLAPSHVLQQRLPLHQQQQRVPRPGHPAREQPPGRAPPAPAPGHGRRAPASPPAPRPARRDEHVQHQQQQQHQQPVQRQQRRGGH</sequence>
<evidence type="ECO:0000313" key="2">
    <source>
        <dbReference type="EMBL" id="RUS86961.1"/>
    </source>
</evidence>
<feature type="compositionally biased region" description="Low complexity" evidence="1">
    <location>
        <begin position="169"/>
        <end position="179"/>
    </location>
</feature>
<name>A0A3S1C9Y3_ELYCH</name>
<feature type="region of interest" description="Disordered" evidence="1">
    <location>
        <begin position="1"/>
        <end position="156"/>
    </location>
</feature>
<dbReference type="AlphaFoldDB" id="A0A3S1C9Y3"/>
<reference evidence="2 3" key="1">
    <citation type="submission" date="2019-01" db="EMBL/GenBank/DDBJ databases">
        <title>A draft genome assembly of the solar-powered sea slug Elysia chlorotica.</title>
        <authorList>
            <person name="Cai H."/>
            <person name="Li Q."/>
            <person name="Fang X."/>
            <person name="Li J."/>
            <person name="Curtis N.E."/>
            <person name="Altenburger A."/>
            <person name="Shibata T."/>
            <person name="Feng M."/>
            <person name="Maeda T."/>
            <person name="Schwartz J.A."/>
            <person name="Shigenobu S."/>
            <person name="Lundholm N."/>
            <person name="Nishiyama T."/>
            <person name="Yang H."/>
            <person name="Hasebe M."/>
            <person name="Li S."/>
            <person name="Pierce S.K."/>
            <person name="Wang J."/>
        </authorList>
    </citation>
    <scope>NUCLEOTIDE SEQUENCE [LARGE SCALE GENOMIC DNA]</scope>
    <source>
        <strain evidence="2">EC2010</strain>
        <tissue evidence="2">Whole organism of an adult</tissue>
    </source>
</reference>
<keyword evidence="3" id="KW-1185">Reference proteome</keyword>
<dbReference type="EMBL" id="RQTK01000123">
    <property type="protein sequence ID" value="RUS86961.1"/>
    <property type="molecule type" value="Genomic_DNA"/>
</dbReference>
<feature type="compositionally biased region" description="Low complexity" evidence="1">
    <location>
        <begin position="301"/>
        <end position="313"/>
    </location>
</feature>
<gene>
    <name evidence="2" type="ORF">EGW08_005286</name>
</gene>
<dbReference type="Proteomes" id="UP000271974">
    <property type="component" value="Unassembled WGS sequence"/>
</dbReference>
<feature type="region of interest" description="Disordered" evidence="1">
    <location>
        <begin position="169"/>
        <end position="204"/>
    </location>
</feature>
<feature type="compositionally biased region" description="Basic residues" evidence="1">
    <location>
        <begin position="96"/>
        <end position="110"/>
    </location>
</feature>
<organism evidence="2 3">
    <name type="scientific">Elysia chlorotica</name>
    <name type="common">Eastern emerald elysia</name>
    <name type="synonym">Sea slug</name>
    <dbReference type="NCBI Taxonomy" id="188477"/>
    <lineage>
        <taxon>Eukaryota</taxon>
        <taxon>Metazoa</taxon>
        <taxon>Spiralia</taxon>
        <taxon>Lophotrochozoa</taxon>
        <taxon>Mollusca</taxon>
        <taxon>Gastropoda</taxon>
        <taxon>Heterobranchia</taxon>
        <taxon>Euthyneura</taxon>
        <taxon>Panpulmonata</taxon>
        <taxon>Sacoglossa</taxon>
        <taxon>Placobranchoidea</taxon>
        <taxon>Plakobranchidae</taxon>
        <taxon>Elysia</taxon>
    </lineage>
</organism>
<evidence type="ECO:0000313" key="3">
    <source>
        <dbReference type="Proteomes" id="UP000271974"/>
    </source>
</evidence>
<comment type="caution">
    <text evidence="2">The sequence shown here is derived from an EMBL/GenBank/DDBJ whole genome shotgun (WGS) entry which is preliminary data.</text>
</comment>
<feature type="compositionally biased region" description="Low complexity" evidence="1">
    <location>
        <begin position="43"/>
        <end position="80"/>
    </location>
</feature>
<feature type="compositionally biased region" description="Pro residues" evidence="1">
    <location>
        <begin position="140"/>
        <end position="150"/>
    </location>
</feature>
<evidence type="ECO:0000256" key="1">
    <source>
        <dbReference type="SAM" id="MobiDB-lite"/>
    </source>
</evidence>
<protein>
    <submittedName>
        <fullName evidence="2">Uncharacterized protein</fullName>
    </submittedName>
</protein>